<feature type="region of interest" description="Disordered" evidence="1">
    <location>
        <begin position="103"/>
        <end position="133"/>
    </location>
</feature>
<protein>
    <submittedName>
        <fullName evidence="2">Uncharacterized protein</fullName>
    </submittedName>
</protein>
<accession>A0ABR3IXL7</accession>
<dbReference type="Proteomes" id="UP001556367">
    <property type="component" value="Unassembled WGS sequence"/>
</dbReference>
<dbReference type="EMBL" id="JASNQZ010000014">
    <property type="protein sequence ID" value="KAL0948124.1"/>
    <property type="molecule type" value="Genomic_DNA"/>
</dbReference>
<comment type="caution">
    <text evidence="2">The sequence shown here is derived from an EMBL/GenBank/DDBJ whole genome shotgun (WGS) entry which is preliminary data.</text>
</comment>
<organism evidence="2 3">
    <name type="scientific">Hohenbuehelia grisea</name>
    <dbReference type="NCBI Taxonomy" id="104357"/>
    <lineage>
        <taxon>Eukaryota</taxon>
        <taxon>Fungi</taxon>
        <taxon>Dikarya</taxon>
        <taxon>Basidiomycota</taxon>
        <taxon>Agaricomycotina</taxon>
        <taxon>Agaricomycetes</taxon>
        <taxon>Agaricomycetidae</taxon>
        <taxon>Agaricales</taxon>
        <taxon>Pleurotineae</taxon>
        <taxon>Pleurotaceae</taxon>
        <taxon>Hohenbuehelia</taxon>
    </lineage>
</organism>
<feature type="region of interest" description="Disordered" evidence="1">
    <location>
        <begin position="262"/>
        <end position="331"/>
    </location>
</feature>
<keyword evidence="3" id="KW-1185">Reference proteome</keyword>
<proteinExistence type="predicted"/>
<evidence type="ECO:0000256" key="1">
    <source>
        <dbReference type="SAM" id="MobiDB-lite"/>
    </source>
</evidence>
<name>A0ABR3IXL7_9AGAR</name>
<feature type="compositionally biased region" description="Basic and acidic residues" evidence="1">
    <location>
        <begin position="276"/>
        <end position="300"/>
    </location>
</feature>
<sequence>MYQDAIQCAKLTVDHLPPYPESEDDWPVQSGTDMRVIRFHWDREWSDKHNYKMIVKISEQLKSNGAQFQLAMAAAIAAVSDDDRLDSVKTQFIALYTKVKSTQKNQPAAPQGDDGEHAPQVLSTSAKQTRARGKLKVRLRKREAMALESEWRDKKYDTAFVTTLMSADEDEVDEHGKLTGRYVSKAPIYRSEQLKNLLENVDAVEDPKPSTKYKLRVRGEPVDIPPAETKSLANKVCRWMVDNDWLKENTGYDVPSRLAASGRLWGDEDDPEEVEAEQKRAKDEKEEAKRKRPKLEDGKVAVEVQKRKKKRGPGNAGMEQGRGGIDPALDG</sequence>
<evidence type="ECO:0000313" key="2">
    <source>
        <dbReference type="EMBL" id="KAL0948124.1"/>
    </source>
</evidence>
<reference evidence="3" key="1">
    <citation type="submission" date="2024-06" db="EMBL/GenBank/DDBJ databases">
        <title>Multi-omics analyses provide insights into the biosynthesis of the anticancer antibiotic pleurotin in Hohenbuehelia grisea.</title>
        <authorList>
            <person name="Weaver J.A."/>
            <person name="Alberti F."/>
        </authorList>
    </citation>
    <scope>NUCLEOTIDE SEQUENCE [LARGE SCALE GENOMIC DNA]</scope>
    <source>
        <strain evidence="3">T-177</strain>
    </source>
</reference>
<evidence type="ECO:0000313" key="3">
    <source>
        <dbReference type="Proteomes" id="UP001556367"/>
    </source>
</evidence>
<gene>
    <name evidence="2" type="ORF">HGRIS_010741</name>
</gene>